<reference evidence="3" key="1">
    <citation type="submission" date="2016-03" db="EMBL/GenBank/DDBJ databases">
        <authorList>
            <person name="Ma C."/>
            <person name="Zhou S."/>
            <person name="Yang G."/>
        </authorList>
    </citation>
    <scope>NUCLEOTIDE SEQUENCE [LARGE SCALE GENOMIC DNA]</scope>
    <source>
        <strain evidence="3">SgZ-1</strain>
    </source>
</reference>
<organism evidence="2 3">
    <name type="scientific">Thauera humireducens</name>
    <dbReference type="NCBI Taxonomy" id="1134435"/>
    <lineage>
        <taxon>Bacteria</taxon>
        <taxon>Pseudomonadati</taxon>
        <taxon>Pseudomonadota</taxon>
        <taxon>Betaproteobacteria</taxon>
        <taxon>Rhodocyclales</taxon>
        <taxon>Zoogloeaceae</taxon>
        <taxon>Thauera</taxon>
    </lineage>
</organism>
<dbReference type="AlphaFoldDB" id="A0A127K914"/>
<dbReference type="SUPFAM" id="SSF88723">
    <property type="entry name" value="PIN domain-like"/>
    <property type="match status" value="1"/>
</dbReference>
<dbReference type="PANTHER" id="PTHR34610:SF3">
    <property type="entry name" value="SSL7007 PROTEIN"/>
    <property type="match status" value="1"/>
</dbReference>
<dbReference type="PANTHER" id="PTHR34610">
    <property type="entry name" value="SSL7007 PROTEIN"/>
    <property type="match status" value="1"/>
</dbReference>
<dbReference type="InterPro" id="IPR002716">
    <property type="entry name" value="PIN_dom"/>
</dbReference>
<dbReference type="EMBL" id="CP014646">
    <property type="protein sequence ID" value="AMO38437.1"/>
    <property type="molecule type" value="Genomic_DNA"/>
</dbReference>
<dbReference type="InterPro" id="IPR002850">
    <property type="entry name" value="PIN_toxin-like"/>
</dbReference>
<protein>
    <submittedName>
        <fullName evidence="2">PIN family protein</fullName>
    </submittedName>
</protein>
<dbReference type="STRING" id="1134435.AC731_016730"/>
<name>A0A127K914_9RHOO</name>
<dbReference type="KEGG" id="thu:AC731_016730"/>
<keyword evidence="3" id="KW-1185">Reference proteome</keyword>
<dbReference type="InterPro" id="IPR029060">
    <property type="entry name" value="PIN-like_dom_sf"/>
</dbReference>
<evidence type="ECO:0000313" key="3">
    <source>
        <dbReference type="Proteomes" id="UP000036902"/>
    </source>
</evidence>
<dbReference type="Proteomes" id="UP000036902">
    <property type="component" value="Chromosome"/>
</dbReference>
<sequence>MTARLVLDTNTVLALWMFCDPRLAPLRAFIEDGRCSLHGRADALDELRIVLGYPQFRLEPATQALLHETYRVRLSLLPDTPPADAAALPACRDGDDQKFLEIARDAGASHLVTRDKALLKLARHRLVRDRFTVLTPERLVAQLADD</sequence>
<evidence type="ECO:0000313" key="2">
    <source>
        <dbReference type="EMBL" id="AMO38437.1"/>
    </source>
</evidence>
<dbReference type="RefSeq" id="WP_048707812.1">
    <property type="nucleotide sequence ID" value="NZ_CP014646.1"/>
</dbReference>
<gene>
    <name evidence="2" type="ORF">AC731_016730</name>
</gene>
<accession>A0A127K914</accession>
<evidence type="ECO:0000259" key="1">
    <source>
        <dbReference type="Pfam" id="PF13470"/>
    </source>
</evidence>
<dbReference type="NCBIfam" id="TIGR00305">
    <property type="entry name" value="putative toxin-antitoxin system toxin component, PIN family"/>
    <property type="match status" value="1"/>
</dbReference>
<proteinExistence type="predicted"/>
<feature type="domain" description="PIN" evidence="1">
    <location>
        <begin position="4"/>
        <end position="117"/>
    </location>
</feature>
<dbReference type="Pfam" id="PF13470">
    <property type="entry name" value="PIN_3"/>
    <property type="match status" value="1"/>
</dbReference>